<dbReference type="AlphaFoldDB" id="A0A3N4L3F8"/>
<evidence type="ECO:0000256" key="4">
    <source>
        <dbReference type="ARBA" id="ARBA00049426"/>
    </source>
</evidence>
<gene>
    <name evidence="5" type="ORF">P167DRAFT_551009</name>
</gene>
<protein>
    <submittedName>
        <fullName evidence="5">Glycoside hydrolase</fullName>
    </submittedName>
</protein>
<dbReference type="Pfam" id="PF05691">
    <property type="entry name" value="Raffinose_syn"/>
    <property type="match status" value="2"/>
</dbReference>
<reference evidence="5 6" key="1">
    <citation type="journal article" date="2018" name="Nat. Ecol. Evol.">
        <title>Pezizomycetes genomes reveal the molecular basis of ectomycorrhizal truffle lifestyle.</title>
        <authorList>
            <person name="Murat C."/>
            <person name="Payen T."/>
            <person name="Noel B."/>
            <person name="Kuo A."/>
            <person name="Morin E."/>
            <person name="Chen J."/>
            <person name="Kohler A."/>
            <person name="Krizsan K."/>
            <person name="Balestrini R."/>
            <person name="Da Silva C."/>
            <person name="Montanini B."/>
            <person name="Hainaut M."/>
            <person name="Levati E."/>
            <person name="Barry K.W."/>
            <person name="Belfiori B."/>
            <person name="Cichocki N."/>
            <person name="Clum A."/>
            <person name="Dockter R.B."/>
            <person name="Fauchery L."/>
            <person name="Guy J."/>
            <person name="Iotti M."/>
            <person name="Le Tacon F."/>
            <person name="Lindquist E.A."/>
            <person name="Lipzen A."/>
            <person name="Malagnac F."/>
            <person name="Mello A."/>
            <person name="Molinier V."/>
            <person name="Miyauchi S."/>
            <person name="Poulain J."/>
            <person name="Riccioni C."/>
            <person name="Rubini A."/>
            <person name="Sitrit Y."/>
            <person name="Splivallo R."/>
            <person name="Traeger S."/>
            <person name="Wang M."/>
            <person name="Zifcakova L."/>
            <person name="Wipf D."/>
            <person name="Zambonelli A."/>
            <person name="Paolocci F."/>
            <person name="Nowrousian M."/>
            <person name="Ottonello S."/>
            <person name="Baldrian P."/>
            <person name="Spatafora J.W."/>
            <person name="Henrissat B."/>
            <person name="Nagy L.G."/>
            <person name="Aury J.M."/>
            <person name="Wincker P."/>
            <person name="Grigoriev I.V."/>
            <person name="Bonfante P."/>
            <person name="Martin F.M."/>
        </authorList>
    </citation>
    <scope>NUCLEOTIDE SEQUENCE [LARGE SCALE GENOMIC DNA]</scope>
    <source>
        <strain evidence="5 6">CCBAS932</strain>
    </source>
</reference>
<evidence type="ECO:0000313" key="6">
    <source>
        <dbReference type="Proteomes" id="UP000277580"/>
    </source>
</evidence>
<dbReference type="PANTHER" id="PTHR31268:SF32">
    <property type="entry name" value="GALACTINOL--SUCROSE GALACTOSYLTRANSFERASE 2-RELATED"/>
    <property type="match status" value="1"/>
</dbReference>
<comment type="catalytic activity">
    <reaction evidence="1">
        <text>Hydrolysis of terminal, non-reducing alpha-D-galactose residues in alpha-D-galactosides, including galactose oligosaccharides, galactomannans and galactolipids.</text>
        <dbReference type="EC" id="3.2.1.22"/>
    </reaction>
</comment>
<keyword evidence="3" id="KW-0119">Carbohydrate metabolism</keyword>
<sequence>MTHKISTEDAIGEVAIGRPKYLEQFMALVKIAPPWIGPVHGRTSFDVSKDAVLVLFQRSYDGKHVAVLPVSGLGSGSAYVTSCTSGDGSIVVRGRNDGEGPISERKVQVIVAVANDPFKAVTAATNYLKKLIMDSRGFESTLIDQYSKLELEGEDRTAWEDGLSYCTWNGLGADLGEDKILKALDELERAGVRIGNLIIDDNWQSIPPRSYTSSGTWTSFEANAMFPCGLKGLVEKIRAKWPYIRHIGVWHALHGYWDGITPGGAIENAYKTVQLGWRDNVKSVDRKLTFIAPEDVGKFYDDFYKFLSSCGVDAVKTDVQCRIDELIDGKDTARMARAYQDAFKKSSIKYFDRRAIYCMSHVPQILYHSLLPDDNKPVFFRSSDDFYPNVPSTHSWHIFSNAMNMILYGQLNILPDWDMFQSSLPTYNTLHAAARCLSGGPIFLTDIPGEHDVDLINSMVSPSPANRAPRALRPSQMAMASDPYVSYHASKLLQVNNTHKHSSLLGVFNISTMALTELINMKTSFRNLDQQKEYVIRAHTTGRITEPRGVLDGEDSFLVVSLEPSKWEIFTAIPVEAVGVKENIVKIAALGIKENMTGIAALRDIRLYKGDDEDTVTIQADVCALGVLVFYISDIAKDRTLERIRVHVGRKTLPTRVYSLVDSTLEIDLLNAWKDMGISEGHDESEEVVTVSVELS</sequence>
<comment type="similarity">
    <text evidence="2">Belongs to the glycosyl hydrolases 36 family.</text>
</comment>
<dbReference type="InterPro" id="IPR017853">
    <property type="entry name" value="GH"/>
</dbReference>
<dbReference type="InterPro" id="IPR008811">
    <property type="entry name" value="Glycosyl_hydrolases_36"/>
</dbReference>
<keyword evidence="5" id="KW-0378">Hydrolase</keyword>
<evidence type="ECO:0000256" key="2">
    <source>
        <dbReference type="ARBA" id="ARBA00007240"/>
    </source>
</evidence>
<keyword evidence="6" id="KW-1185">Reference proteome</keyword>
<name>A0A3N4L3F8_9PEZI</name>
<dbReference type="GO" id="GO:0004557">
    <property type="term" value="F:alpha-galactosidase activity"/>
    <property type="evidence" value="ECO:0007669"/>
    <property type="project" value="UniProtKB-EC"/>
</dbReference>
<dbReference type="STRING" id="1392247.A0A3N4L3F8"/>
<comment type="catalytic activity">
    <reaction evidence="4">
        <text>alpha-D-galactosyl-(1-&gt;3)-1D-myo-inositol + sucrose = raffinose + myo-inositol</text>
        <dbReference type="Rhea" id="RHEA:20161"/>
        <dbReference type="ChEBI" id="CHEBI:16634"/>
        <dbReference type="ChEBI" id="CHEBI:17268"/>
        <dbReference type="ChEBI" id="CHEBI:17505"/>
        <dbReference type="ChEBI" id="CHEBI:17992"/>
        <dbReference type="EC" id="2.4.1.82"/>
    </reaction>
</comment>
<dbReference type="OrthoDB" id="4664297at2759"/>
<dbReference type="InParanoid" id="A0A3N4L3F8"/>
<dbReference type="InterPro" id="IPR013785">
    <property type="entry name" value="Aldolase_TIM"/>
</dbReference>
<dbReference type="SUPFAM" id="SSF51445">
    <property type="entry name" value="(Trans)glycosidases"/>
    <property type="match status" value="1"/>
</dbReference>
<evidence type="ECO:0000313" key="5">
    <source>
        <dbReference type="EMBL" id="RPB17343.1"/>
    </source>
</evidence>
<dbReference type="Gene3D" id="3.20.20.70">
    <property type="entry name" value="Aldolase class I"/>
    <property type="match status" value="1"/>
</dbReference>
<dbReference type="GO" id="GO:0047274">
    <property type="term" value="F:galactinol-sucrose galactosyltransferase activity"/>
    <property type="evidence" value="ECO:0007669"/>
    <property type="project" value="UniProtKB-EC"/>
</dbReference>
<dbReference type="EMBL" id="ML119106">
    <property type="protein sequence ID" value="RPB17343.1"/>
    <property type="molecule type" value="Genomic_DNA"/>
</dbReference>
<organism evidence="5 6">
    <name type="scientific">Morchella conica CCBAS932</name>
    <dbReference type="NCBI Taxonomy" id="1392247"/>
    <lineage>
        <taxon>Eukaryota</taxon>
        <taxon>Fungi</taxon>
        <taxon>Dikarya</taxon>
        <taxon>Ascomycota</taxon>
        <taxon>Pezizomycotina</taxon>
        <taxon>Pezizomycetes</taxon>
        <taxon>Pezizales</taxon>
        <taxon>Morchellaceae</taxon>
        <taxon>Morchella</taxon>
    </lineage>
</organism>
<accession>A0A3N4L3F8</accession>
<evidence type="ECO:0000256" key="1">
    <source>
        <dbReference type="ARBA" id="ARBA00001255"/>
    </source>
</evidence>
<dbReference type="PANTHER" id="PTHR31268">
    <property type="match status" value="1"/>
</dbReference>
<dbReference type="Proteomes" id="UP000277580">
    <property type="component" value="Unassembled WGS sequence"/>
</dbReference>
<evidence type="ECO:0000256" key="3">
    <source>
        <dbReference type="ARBA" id="ARBA00023277"/>
    </source>
</evidence>
<proteinExistence type="inferred from homology"/>